<sequence length="460" mass="52346">MYAILDIETTGGKYNEEGITEIAIYKFDGSKVVDQFISLVNPEQPIQPFVVGLTGINNDMLRNAPKFYEVAKRIVEITTGCIVVAHNSKFDHRILRLEFRRLGFDFERKTLCTVELSKKLIPGQGSYSLGKLVKSLGIPLSDRHRANGDAQATVKLFKMLMAKDLEKEILKASVRNEPSKQIDTKLIQIIDELPSITGVYYLHNDDGEIIYIGKSKNIRKRINQHFTNDHHKSKEVQKEVASVSFEATGNELIALLKENEEIKQNKPKYNKALKKNIFNYALYQFTDENGYINLKIARSDSRKKSITTFTNLQQAKSVLHNIVEKHQLCQKLTGLHLGTGNCFSYTIKSCKGACVEVETPEEYNSRVLEVIALHSFQNQNILVIDRGREIDEKSALLIEEGEFKGIGFFNLNHQMNNLDIVRSIITPMTNDKDARHIIQSYLRKNNKLKIIQLATQNTGI</sequence>
<dbReference type="SMART" id="SM00479">
    <property type="entry name" value="EXOIII"/>
    <property type="match status" value="1"/>
</dbReference>
<comment type="subunit">
    <text evidence="2">DNA polymerase III contains a core (composed of alpha, epsilon and theta chains) that associates with a tau subunit. This core dimerizes to form the POLIII' complex. PolIII' associates with the gamma complex (composed of gamma, delta, delta', psi and chi chains) and with the beta chain to form the complete DNA polymerase III complex.</text>
</comment>
<dbReference type="Pfam" id="PF00929">
    <property type="entry name" value="RNase_T"/>
    <property type="match status" value="1"/>
</dbReference>
<evidence type="ECO:0000256" key="1">
    <source>
        <dbReference type="ARBA" id="ARBA00025483"/>
    </source>
</evidence>
<dbReference type="InterPro" id="IPR012337">
    <property type="entry name" value="RNaseH-like_sf"/>
</dbReference>
<dbReference type="SUPFAM" id="SSF82771">
    <property type="entry name" value="GIY-YIG endonuclease"/>
    <property type="match status" value="1"/>
</dbReference>
<evidence type="ECO:0000313" key="5">
    <source>
        <dbReference type="Proteomes" id="UP000276282"/>
    </source>
</evidence>
<dbReference type="NCBIfam" id="TIGR00573">
    <property type="entry name" value="dnaq"/>
    <property type="match status" value="1"/>
</dbReference>
<dbReference type="PANTHER" id="PTHR30231:SF37">
    <property type="entry name" value="EXODEOXYRIBONUCLEASE 10"/>
    <property type="match status" value="1"/>
</dbReference>
<dbReference type="InterPro" id="IPR035901">
    <property type="entry name" value="GIY-YIG_endonuc_sf"/>
</dbReference>
<dbReference type="GO" id="GO:0045004">
    <property type="term" value="P:DNA replication proofreading"/>
    <property type="evidence" value="ECO:0007669"/>
    <property type="project" value="TreeGrafter"/>
</dbReference>
<dbReference type="Gene3D" id="3.30.420.10">
    <property type="entry name" value="Ribonuclease H-like superfamily/Ribonuclease H"/>
    <property type="match status" value="1"/>
</dbReference>
<dbReference type="Proteomes" id="UP000276282">
    <property type="component" value="Unassembled WGS sequence"/>
</dbReference>
<evidence type="ECO:0000256" key="2">
    <source>
        <dbReference type="ARBA" id="ARBA00026073"/>
    </source>
</evidence>
<dbReference type="InterPro" id="IPR006054">
    <property type="entry name" value="DnaQ"/>
</dbReference>
<evidence type="ECO:0000259" key="3">
    <source>
        <dbReference type="PROSITE" id="PS50164"/>
    </source>
</evidence>
<comment type="function">
    <text evidence="1">DNA polymerase III is a complex, multichain enzyme responsible for most of the replicative synthesis in bacteria. The epsilon subunit contain the editing function and is a proofreading 3'-5' exonuclease.</text>
</comment>
<dbReference type="CDD" id="cd06127">
    <property type="entry name" value="DEDDh"/>
    <property type="match status" value="1"/>
</dbReference>
<dbReference type="GO" id="GO:0003887">
    <property type="term" value="F:DNA-directed DNA polymerase activity"/>
    <property type="evidence" value="ECO:0007669"/>
    <property type="project" value="InterPro"/>
</dbReference>
<dbReference type="SUPFAM" id="SSF53098">
    <property type="entry name" value="Ribonuclease H-like"/>
    <property type="match status" value="1"/>
</dbReference>
<dbReference type="PROSITE" id="PS50164">
    <property type="entry name" value="GIY_YIG"/>
    <property type="match status" value="1"/>
</dbReference>
<feature type="domain" description="GIY-YIG" evidence="3">
    <location>
        <begin position="195"/>
        <end position="271"/>
    </location>
</feature>
<accession>A0A495PKP3</accession>
<dbReference type="GO" id="GO:0005829">
    <property type="term" value="C:cytosol"/>
    <property type="evidence" value="ECO:0007669"/>
    <property type="project" value="TreeGrafter"/>
</dbReference>
<dbReference type="Gene3D" id="3.40.1440.10">
    <property type="entry name" value="GIY-YIG endonuclease"/>
    <property type="match status" value="1"/>
</dbReference>
<dbReference type="GO" id="GO:0006289">
    <property type="term" value="P:nucleotide-excision repair"/>
    <property type="evidence" value="ECO:0007669"/>
    <property type="project" value="InterPro"/>
</dbReference>
<reference evidence="4 5" key="1">
    <citation type="submission" date="2018-10" db="EMBL/GenBank/DDBJ databases">
        <title>Genomic Encyclopedia of Archaeal and Bacterial Type Strains, Phase II (KMG-II): from individual species to whole genera.</title>
        <authorList>
            <person name="Goeker M."/>
        </authorList>
    </citation>
    <scope>NUCLEOTIDE SEQUENCE [LARGE SCALE GENOMIC DNA]</scope>
    <source>
        <strain evidence="4 5">DSM 19839</strain>
    </source>
</reference>
<dbReference type="InterPro" id="IPR047296">
    <property type="entry name" value="GIY-YIG_UvrC_Cho"/>
</dbReference>
<dbReference type="InterPro" id="IPR036397">
    <property type="entry name" value="RNaseH_sf"/>
</dbReference>
<organism evidence="4 5">
    <name type="scientific">Gillisia mitskevichiae</name>
    <dbReference type="NCBI Taxonomy" id="270921"/>
    <lineage>
        <taxon>Bacteria</taxon>
        <taxon>Pseudomonadati</taxon>
        <taxon>Bacteroidota</taxon>
        <taxon>Flavobacteriia</taxon>
        <taxon>Flavobacteriales</taxon>
        <taxon>Flavobacteriaceae</taxon>
        <taxon>Gillisia</taxon>
    </lineage>
</organism>
<dbReference type="EMBL" id="RBLG01000003">
    <property type="protein sequence ID" value="RKS50747.1"/>
    <property type="molecule type" value="Genomic_DNA"/>
</dbReference>
<proteinExistence type="predicted"/>
<evidence type="ECO:0000313" key="4">
    <source>
        <dbReference type="EMBL" id="RKS50747.1"/>
    </source>
</evidence>
<dbReference type="OrthoDB" id="9803913at2"/>
<dbReference type="FunFam" id="3.30.420.10:FF:000045">
    <property type="entry name" value="3'-5' exonuclease DinG"/>
    <property type="match status" value="1"/>
</dbReference>
<dbReference type="GO" id="GO:0003677">
    <property type="term" value="F:DNA binding"/>
    <property type="evidence" value="ECO:0007669"/>
    <property type="project" value="InterPro"/>
</dbReference>
<name>A0A495PKP3_9FLAO</name>
<dbReference type="AlphaFoldDB" id="A0A495PKP3"/>
<dbReference type="Pfam" id="PF01541">
    <property type="entry name" value="GIY-YIG"/>
    <property type="match status" value="1"/>
</dbReference>
<dbReference type="InterPro" id="IPR013520">
    <property type="entry name" value="Ribonucl_H"/>
</dbReference>
<gene>
    <name evidence="4" type="ORF">BC962_2521</name>
</gene>
<dbReference type="RefSeq" id="WP_121346337.1">
    <property type="nucleotide sequence ID" value="NZ_RBLG01000003.1"/>
</dbReference>
<dbReference type="GO" id="GO:0008408">
    <property type="term" value="F:3'-5' exonuclease activity"/>
    <property type="evidence" value="ECO:0007669"/>
    <property type="project" value="TreeGrafter"/>
</dbReference>
<dbReference type="CDD" id="cd10434">
    <property type="entry name" value="GIY-YIG_UvrC_Cho"/>
    <property type="match status" value="1"/>
</dbReference>
<protein>
    <submittedName>
        <fullName evidence="4">DNA polymerase-3 subunit epsilon</fullName>
    </submittedName>
</protein>
<comment type="caution">
    <text evidence="4">The sequence shown here is derived from an EMBL/GenBank/DDBJ whole genome shotgun (WGS) entry which is preliminary data.</text>
</comment>
<dbReference type="InterPro" id="IPR000305">
    <property type="entry name" value="GIY-YIG_endonuc"/>
</dbReference>
<dbReference type="PANTHER" id="PTHR30231">
    <property type="entry name" value="DNA POLYMERASE III SUBUNIT EPSILON"/>
    <property type="match status" value="1"/>
</dbReference>
<keyword evidence="5" id="KW-1185">Reference proteome</keyword>
<dbReference type="SMART" id="SM00465">
    <property type="entry name" value="GIYc"/>
    <property type="match status" value="1"/>
</dbReference>